<accession>A0A4C1WA40</accession>
<organism evidence="2 3">
    <name type="scientific">Eumeta variegata</name>
    <name type="common">Bagworm moth</name>
    <name type="synonym">Eumeta japonica</name>
    <dbReference type="NCBI Taxonomy" id="151549"/>
    <lineage>
        <taxon>Eukaryota</taxon>
        <taxon>Metazoa</taxon>
        <taxon>Ecdysozoa</taxon>
        <taxon>Arthropoda</taxon>
        <taxon>Hexapoda</taxon>
        <taxon>Insecta</taxon>
        <taxon>Pterygota</taxon>
        <taxon>Neoptera</taxon>
        <taxon>Endopterygota</taxon>
        <taxon>Lepidoptera</taxon>
        <taxon>Glossata</taxon>
        <taxon>Ditrysia</taxon>
        <taxon>Tineoidea</taxon>
        <taxon>Psychidae</taxon>
        <taxon>Oiketicinae</taxon>
        <taxon>Eumeta</taxon>
    </lineage>
</organism>
<dbReference type="Proteomes" id="UP000299102">
    <property type="component" value="Unassembled WGS sequence"/>
</dbReference>
<proteinExistence type="predicted"/>
<protein>
    <submittedName>
        <fullName evidence="2">Uncharacterized protein</fullName>
    </submittedName>
</protein>
<evidence type="ECO:0000256" key="1">
    <source>
        <dbReference type="SAM" id="MobiDB-lite"/>
    </source>
</evidence>
<feature type="compositionally biased region" description="Low complexity" evidence="1">
    <location>
        <begin position="66"/>
        <end position="77"/>
    </location>
</feature>
<feature type="region of interest" description="Disordered" evidence="1">
    <location>
        <begin position="54"/>
        <end position="85"/>
    </location>
</feature>
<name>A0A4C1WA40_EUMVA</name>
<dbReference type="EMBL" id="BGZK01000508">
    <property type="protein sequence ID" value="GBP47730.1"/>
    <property type="molecule type" value="Genomic_DNA"/>
</dbReference>
<dbReference type="AlphaFoldDB" id="A0A4C1WA40"/>
<keyword evidence="3" id="KW-1185">Reference proteome</keyword>
<comment type="caution">
    <text evidence="2">The sequence shown here is derived from an EMBL/GenBank/DDBJ whole genome shotgun (WGS) entry which is preliminary data.</text>
</comment>
<sequence length="289" mass="31747">MPDDGAGCLSVIADDLWLFLRPLSVIHYGIYYCKISYGALQELLNNLRDSCETTRGLGGRQRSDQPTAAAPARSRTPTPAPGPPPTPLAILIFPLASEHRSTVLQPSSEIFPRNYYNGEKRTMKDLHSSPENRCETECLHEKSDPDLYGHLGGESPPFLTTDEFIKIIRIDNLPESIKISVIAFISARSGGYLLDLKGRPRSFIPAAAEQRADLKSLYRVSNESPRISANYTSTSGAFIRKRRPAASGGFPIAAAYTNDAVVTILLDPVRRATVPPCATCHEIYESRSI</sequence>
<reference evidence="2 3" key="1">
    <citation type="journal article" date="2019" name="Commun. Biol.">
        <title>The bagworm genome reveals a unique fibroin gene that provides high tensile strength.</title>
        <authorList>
            <person name="Kono N."/>
            <person name="Nakamura H."/>
            <person name="Ohtoshi R."/>
            <person name="Tomita M."/>
            <person name="Numata K."/>
            <person name="Arakawa K."/>
        </authorList>
    </citation>
    <scope>NUCLEOTIDE SEQUENCE [LARGE SCALE GENOMIC DNA]</scope>
</reference>
<evidence type="ECO:0000313" key="3">
    <source>
        <dbReference type="Proteomes" id="UP000299102"/>
    </source>
</evidence>
<gene>
    <name evidence="2" type="ORF">EVAR_14262_1</name>
</gene>
<evidence type="ECO:0000313" key="2">
    <source>
        <dbReference type="EMBL" id="GBP47730.1"/>
    </source>
</evidence>